<reference evidence="1" key="1">
    <citation type="submission" date="2019-08" db="EMBL/GenBank/DDBJ databases">
        <authorList>
            <person name="Kucharzyk K."/>
            <person name="Murdoch R.W."/>
            <person name="Higgins S."/>
            <person name="Loffler F."/>
        </authorList>
    </citation>
    <scope>NUCLEOTIDE SEQUENCE</scope>
</reference>
<accession>A0A645EEU3</accession>
<evidence type="ECO:0000313" key="1">
    <source>
        <dbReference type="EMBL" id="MPN00565.1"/>
    </source>
</evidence>
<protein>
    <submittedName>
        <fullName evidence="1">Uncharacterized protein</fullName>
    </submittedName>
</protein>
<comment type="caution">
    <text evidence="1">The sequence shown here is derived from an EMBL/GenBank/DDBJ whole genome shotgun (WGS) entry which is preliminary data.</text>
</comment>
<name>A0A645EEU3_9ZZZZ</name>
<sequence length="94" mass="11006">MITDHAPVFITKMTPYRQGFMYTLVMMSQHGINHIGSTFRLYDCQQRMQCPVSVPQGENRVIDKSFRLVYLVVDSPVQAIYIHVFNRIDKRVVQ</sequence>
<proteinExistence type="predicted"/>
<dbReference type="AlphaFoldDB" id="A0A645EEU3"/>
<organism evidence="1">
    <name type="scientific">bioreactor metagenome</name>
    <dbReference type="NCBI Taxonomy" id="1076179"/>
    <lineage>
        <taxon>unclassified sequences</taxon>
        <taxon>metagenomes</taxon>
        <taxon>ecological metagenomes</taxon>
    </lineage>
</organism>
<gene>
    <name evidence="1" type="ORF">SDC9_147761</name>
</gene>
<dbReference type="EMBL" id="VSSQ01046601">
    <property type="protein sequence ID" value="MPN00565.1"/>
    <property type="molecule type" value="Genomic_DNA"/>
</dbReference>